<dbReference type="Pfam" id="PF03992">
    <property type="entry name" value="ABM"/>
    <property type="match status" value="1"/>
</dbReference>
<evidence type="ECO:0000313" key="2">
    <source>
        <dbReference type="EMBL" id="MFC0206822.1"/>
    </source>
</evidence>
<name>A0ABV6D2H6_9HYPH</name>
<evidence type="ECO:0000259" key="1">
    <source>
        <dbReference type="Pfam" id="PF03992"/>
    </source>
</evidence>
<dbReference type="EC" id="1.-.-.-" evidence="2"/>
<organism evidence="2 3">
    <name type="scientific">Chelativorans intermedius</name>
    <dbReference type="NCBI Taxonomy" id="515947"/>
    <lineage>
        <taxon>Bacteria</taxon>
        <taxon>Pseudomonadati</taxon>
        <taxon>Pseudomonadota</taxon>
        <taxon>Alphaproteobacteria</taxon>
        <taxon>Hyphomicrobiales</taxon>
        <taxon>Phyllobacteriaceae</taxon>
        <taxon>Chelativorans</taxon>
    </lineage>
</organism>
<protein>
    <submittedName>
        <fullName evidence="2">Quinol monooxygenase</fullName>
        <ecNumber evidence="2">1.-.-.-</ecNumber>
    </submittedName>
</protein>
<keyword evidence="2" id="KW-0503">Monooxygenase</keyword>
<reference evidence="2 3" key="1">
    <citation type="submission" date="2024-09" db="EMBL/GenBank/DDBJ databases">
        <authorList>
            <person name="Sun Q."/>
            <person name="Mori K."/>
        </authorList>
    </citation>
    <scope>NUCLEOTIDE SEQUENCE [LARGE SCALE GENOMIC DNA]</scope>
    <source>
        <strain evidence="2 3">CCM 8543</strain>
    </source>
</reference>
<dbReference type="SUPFAM" id="SSF54909">
    <property type="entry name" value="Dimeric alpha+beta barrel"/>
    <property type="match status" value="1"/>
</dbReference>
<keyword evidence="2" id="KW-0560">Oxidoreductase</keyword>
<keyword evidence="3" id="KW-1185">Reference proteome</keyword>
<proteinExistence type="predicted"/>
<dbReference type="Proteomes" id="UP001589755">
    <property type="component" value="Unassembled WGS sequence"/>
</dbReference>
<dbReference type="EMBL" id="JBHLXD010000001">
    <property type="protein sequence ID" value="MFC0206822.1"/>
    <property type="molecule type" value="Genomic_DNA"/>
</dbReference>
<dbReference type="RefSeq" id="WP_261518998.1">
    <property type="nucleotide sequence ID" value="NZ_JAODNW010000002.1"/>
</dbReference>
<dbReference type="Gene3D" id="3.30.70.100">
    <property type="match status" value="1"/>
</dbReference>
<gene>
    <name evidence="2" type="ORF">ACFFJ2_00230</name>
</gene>
<dbReference type="InterPro" id="IPR011008">
    <property type="entry name" value="Dimeric_a/b-barrel"/>
</dbReference>
<accession>A0ABV6D2H6</accession>
<feature type="domain" description="ABM" evidence="1">
    <location>
        <begin position="28"/>
        <end position="100"/>
    </location>
</feature>
<comment type="caution">
    <text evidence="2">The sequence shown here is derived from an EMBL/GenBank/DDBJ whole genome shotgun (WGS) entry which is preliminary data.</text>
</comment>
<dbReference type="GO" id="GO:0004497">
    <property type="term" value="F:monooxygenase activity"/>
    <property type="evidence" value="ECO:0007669"/>
    <property type="project" value="UniProtKB-KW"/>
</dbReference>
<evidence type="ECO:0000313" key="3">
    <source>
        <dbReference type="Proteomes" id="UP001589755"/>
    </source>
</evidence>
<sequence>MVMGMVPSRRRESAAKPEVKIMSMKALYIRHKAQPGKRDEVKRIWEKYAREYIEGASGQIAYVYGYDDTDPDAIVAYQLYTGDAATDDFVNQPWYKDYQRETAALLVGQSEFRSITPQWIKGDSA</sequence>
<dbReference type="InterPro" id="IPR007138">
    <property type="entry name" value="ABM_dom"/>
</dbReference>